<evidence type="ECO:0000256" key="8">
    <source>
        <dbReference type="ARBA" id="ARBA00023224"/>
    </source>
</evidence>
<feature type="transmembrane region" description="Helical" evidence="10">
    <location>
        <begin position="683"/>
        <end position="703"/>
    </location>
</feature>
<reference evidence="12" key="2">
    <citation type="submission" date="2023-04" db="EMBL/GenBank/DDBJ databases">
        <authorList>
            <person name="Bu L."/>
            <person name="Lu L."/>
            <person name="Laidemitt M.R."/>
            <person name="Zhang S.M."/>
            <person name="Mutuku M."/>
            <person name="Mkoji G."/>
            <person name="Steinauer M."/>
            <person name="Loker E.S."/>
        </authorList>
    </citation>
    <scope>NUCLEOTIDE SEQUENCE</scope>
    <source>
        <strain evidence="12">KasaAsao</strain>
        <tissue evidence="12">Whole Snail</tissue>
    </source>
</reference>
<reference evidence="12" key="1">
    <citation type="journal article" date="2023" name="PLoS Negl. Trop. Dis.">
        <title>A genome sequence for Biomphalaria pfeifferi, the major vector snail for the human-infecting parasite Schistosoma mansoni.</title>
        <authorList>
            <person name="Bu L."/>
            <person name="Lu L."/>
            <person name="Laidemitt M.R."/>
            <person name="Zhang S.M."/>
            <person name="Mutuku M."/>
            <person name="Mkoji G."/>
            <person name="Steinauer M."/>
            <person name="Loker E.S."/>
        </authorList>
    </citation>
    <scope>NUCLEOTIDE SEQUENCE</scope>
    <source>
        <strain evidence="12">KasaAsao</strain>
    </source>
</reference>
<dbReference type="InterPro" id="IPR050569">
    <property type="entry name" value="TAAR"/>
</dbReference>
<evidence type="ECO:0000256" key="5">
    <source>
        <dbReference type="ARBA" id="ARBA00023040"/>
    </source>
</evidence>
<evidence type="ECO:0000256" key="2">
    <source>
        <dbReference type="ARBA" id="ARBA00022475"/>
    </source>
</evidence>
<feature type="transmembrane region" description="Helical" evidence="10">
    <location>
        <begin position="40"/>
        <end position="67"/>
    </location>
</feature>
<evidence type="ECO:0000256" key="1">
    <source>
        <dbReference type="ARBA" id="ARBA00004651"/>
    </source>
</evidence>
<protein>
    <recommendedName>
        <fullName evidence="11">G-protein coupled receptors family 1 profile domain-containing protein</fullName>
    </recommendedName>
</protein>
<dbReference type="EMBL" id="JASAOG010000135">
    <property type="protein sequence ID" value="KAK0048655.1"/>
    <property type="molecule type" value="Genomic_DNA"/>
</dbReference>
<feature type="region of interest" description="Disordered" evidence="9">
    <location>
        <begin position="164"/>
        <end position="183"/>
    </location>
</feature>
<dbReference type="PANTHER" id="PTHR24249:SF372">
    <property type="entry name" value="G-PROTEIN COUPLED RECEPTORS FAMILY 1 PROFILE DOMAIN-CONTAINING PROTEIN"/>
    <property type="match status" value="1"/>
</dbReference>
<evidence type="ECO:0000256" key="9">
    <source>
        <dbReference type="SAM" id="MobiDB-lite"/>
    </source>
</evidence>
<keyword evidence="8" id="KW-0807">Transducer</keyword>
<evidence type="ECO:0000313" key="13">
    <source>
        <dbReference type="Proteomes" id="UP001233172"/>
    </source>
</evidence>
<feature type="domain" description="G-protein coupled receptors family 1 profile" evidence="11">
    <location>
        <begin position="607"/>
        <end position="688"/>
    </location>
</feature>
<evidence type="ECO:0000256" key="7">
    <source>
        <dbReference type="ARBA" id="ARBA00023170"/>
    </source>
</evidence>
<evidence type="ECO:0000256" key="4">
    <source>
        <dbReference type="ARBA" id="ARBA00022989"/>
    </source>
</evidence>
<dbReference type="Proteomes" id="UP001233172">
    <property type="component" value="Unassembled WGS sequence"/>
</dbReference>
<gene>
    <name evidence="12" type="ORF">Bpfe_021935</name>
</gene>
<keyword evidence="3 10" id="KW-0812">Transmembrane</keyword>
<evidence type="ECO:0000259" key="11">
    <source>
        <dbReference type="PROSITE" id="PS50262"/>
    </source>
</evidence>
<dbReference type="Gene3D" id="1.20.1070.10">
    <property type="entry name" value="Rhodopsin 7-helix transmembrane proteins"/>
    <property type="match status" value="1"/>
</dbReference>
<name>A0AAD8B605_BIOPF</name>
<dbReference type="GO" id="GO:0004930">
    <property type="term" value="F:G protein-coupled receptor activity"/>
    <property type="evidence" value="ECO:0007669"/>
    <property type="project" value="UniProtKB-KW"/>
</dbReference>
<evidence type="ECO:0000256" key="6">
    <source>
        <dbReference type="ARBA" id="ARBA00023136"/>
    </source>
</evidence>
<keyword evidence="6 10" id="KW-0472">Membrane</keyword>
<evidence type="ECO:0000256" key="3">
    <source>
        <dbReference type="ARBA" id="ARBA00022692"/>
    </source>
</evidence>
<dbReference type="PANTHER" id="PTHR24249">
    <property type="entry name" value="HISTAMINE RECEPTOR-RELATED G-PROTEIN COUPLED RECEPTOR"/>
    <property type="match status" value="1"/>
</dbReference>
<sequence length="709" mass="80837">MAIVSCWSCCLLYGLLIIVRNRYSSKVKCHFYLLAEVWYIRYVTPFLIIAFIALSVICYIKIALVFLESKQNFMPSIASLKKKRNKTSEIIPQQPTYKVLATIEVKSSLGLANRSKKQNHSQRLKPLSKHISALHHGSVKLKAEERDLERSRKLFKKDLQDVHQCHPAKTQPRTRSNEDLKLNRSLPGHSGYVRKCLSTSSLPDLPCLLCLSPSKAFNKSYPTLSNAKRIPEVNTIDKTYNIEQERSLNASSCSVKIETSIDKIEWPNISAEKQVYHANVKKSFTESEISRLLLDPTEKHSIVEQYFKGCPAHIYNCYCRQKLLQSKISIPNSQKKLQLDFHLDKNKKESFPESRQTHKYKSIKHLFVLNENDVRLGKCPVLEFPFNSGIQFAADKRFLGKPFISLPNLFEKTFLLTNVMKRAHLTQAVLSPSYSPLPFPDLNSSSNIHHMRSNYNKYSLLDPTLHKKKSDECFLPLRNLTLTRSETSCNNLTHAFSEPISSPISVDKREVLSCSKCAPSDMSLQSSLGNVHHKHSRCKRCKYDIHKAILKVAQTELSTLGHDTKLYKSYSSQGLQYLTNIGVNAKEKQLLGLNPDLIHSSHSTLSISSLYRVRSEPNIARKALAKEMSKNSRHAINIIFVTQIIFIVCMLPTTVIFICHGLVDIPIWLYKLSTTLASLNSLANIFVYAGFSVKYRAAIWSVIRCRFLK</sequence>
<feature type="transmembrane region" description="Helical" evidence="10">
    <location>
        <begin position="636"/>
        <end position="663"/>
    </location>
</feature>
<keyword evidence="7" id="KW-0675">Receptor</keyword>
<dbReference type="PROSITE" id="PS50262">
    <property type="entry name" value="G_PROTEIN_RECEP_F1_2"/>
    <property type="match status" value="1"/>
</dbReference>
<dbReference type="GO" id="GO:0005886">
    <property type="term" value="C:plasma membrane"/>
    <property type="evidence" value="ECO:0007669"/>
    <property type="project" value="UniProtKB-SubCell"/>
</dbReference>
<organism evidence="12 13">
    <name type="scientific">Biomphalaria pfeifferi</name>
    <name type="common">Bloodfluke planorb</name>
    <name type="synonym">Freshwater snail</name>
    <dbReference type="NCBI Taxonomy" id="112525"/>
    <lineage>
        <taxon>Eukaryota</taxon>
        <taxon>Metazoa</taxon>
        <taxon>Spiralia</taxon>
        <taxon>Lophotrochozoa</taxon>
        <taxon>Mollusca</taxon>
        <taxon>Gastropoda</taxon>
        <taxon>Heterobranchia</taxon>
        <taxon>Euthyneura</taxon>
        <taxon>Panpulmonata</taxon>
        <taxon>Hygrophila</taxon>
        <taxon>Lymnaeoidea</taxon>
        <taxon>Planorbidae</taxon>
        <taxon>Biomphalaria</taxon>
    </lineage>
</organism>
<proteinExistence type="predicted"/>
<dbReference type="SUPFAM" id="SSF81321">
    <property type="entry name" value="Family A G protein-coupled receptor-like"/>
    <property type="match status" value="1"/>
</dbReference>
<keyword evidence="13" id="KW-1185">Reference proteome</keyword>
<keyword evidence="4 10" id="KW-1133">Transmembrane helix</keyword>
<evidence type="ECO:0000256" key="10">
    <source>
        <dbReference type="SAM" id="Phobius"/>
    </source>
</evidence>
<evidence type="ECO:0000313" key="12">
    <source>
        <dbReference type="EMBL" id="KAK0048655.1"/>
    </source>
</evidence>
<keyword evidence="2" id="KW-1003">Cell membrane</keyword>
<dbReference type="InterPro" id="IPR017452">
    <property type="entry name" value="GPCR_Rhodpsn_7TM"/>
</dbReference>
<comment type="subcellular location">
    <subcellularLocation>
        <location evidence="1">Cell membrane</location>
        <topology evidence="1">Multi-pass membrane protein</topology>
    </subcellularLocation>
</comment>
<keyword evidence="5" id="KW-0297">G-protein coupled receptor</keyword>
<dbReference type="CDD" id="cd00637">
    <property type="entry name" value="7tm_classA_rhodopsin-like"/>
    <property type="match status" value="1"/>
</dbReference>
<comment type="caution">
    <text evidence="12">The sequence shown here is derived from an EMBL/GenBank/DDBJ whole genome shotgun (WGS) entry which is preliminary data.</text>
</comment>
<accession>A0AAD8B605</accession>
<dbReference type="AlphaFoldDB" id="A0AAD8B605"/>